<dbReference type="EMBL" id="SEKV01000068">
    <property type="protein sequence ID" value="TFY65490.1"/>
    <property type="molecule type" value="Genomic_DNA"/>
</dbReference>
<feature type="compositionally biased region" description="Low complexity" evidence="1">
    <location>
        <begin position="600"/>
        <end position="617"/>
    </location>
</feature>
<evidence type="ECO:0000313" key="2">
    <source>
        <dbReference type="EMBL" id="TFY65490.1"/>
    </source>
</evidence>
<feature type="compositionally biased region" description="Polar residues" evidence="1">
    <location>
        <begin position="453"/>
        <end position="466"/>
    </location>
</feature>
<sequence>MPNDRDLQTYISQADHDTLCRLQNSTYQARLQQIEHLNMEKTELLTYKKLYNDLITRIPPLIGLAQGTYTAPSIPDAAVSATAPSRVPKAAPWASHRVTLGLGLTMPAVPRIPSGIRYRTREDWNSAQKGKPAKQGPQPEGLNVAQRFIEEANGEPVSGYVAKEARLMLHSLLHSLLWSGQASPSAQTLGHEARVYLHVNLSARFPMLLYCEEGAWKIDYLISQLYPGFTKTYNTAAKRRSMKHEPMDTVTKIDAEADSEPEVGCVVPTKRSADTQDTAASAPPGPKKPRTTSAHWGPQPASAAPVTNIASPVTNVGASPVTNITAPVTNRVATPMTNIAAAPVMNIAAAAAAPVTNIAVTNIAAGAPVTNTATHSLSAVSPAVDMTWPTTSDAVAAQFAAGAMFAAAAVTGRDPIHDSPKSTPQVGQSALPVSDRITFESTASSRPPSTPTHESQPTNATAALSSGSSILPSTFTAAAPAVVAGGDLEAHRDDSSNCTPRVGRPQSATTTAAAAGPSDTLDVTCSTTPAPQVDEAVTDQPHCPFIPLPKPMPPIRRSKSPPTVVVSQSPDSETTTAAATNDTSQSSDSAGDPVQTPGPSHAAPTSTARSSRTRQTAKPPNQVKASTERKPDTINERQIHLAQYIEAHGEDTLLCDWEKAYKKDRKDEGKLTALRADVDAAKAAKRAMNSKGKGKATSK</sequence>
<reference evidence="2 3" key="1">
    <citation type="submission" date="2019-01" db="EMBL/GenBank/DDBJ databases">
        <title>Genome sequencing of the rare red list fungi Fomitopsis rosea.</title>
        <authorList>
            <person name="Buettner E."/>
            <person name="Kellner H."/>
        </authorList>
    </citation>
    <scope>NUCLEOTIDE SEQUENCE [LARGE SCALE GENOMIC DNA]</scope>
    <source>
        <strain evidence="2 3">DSM 105464</strain>
    </source>
</reference>
<feature type="compositionally biased region" description="Basic and acidic residues" evidence="1">
    <location>
        <begin position="626"/>
        <end position="635"/>
    </location>
</feature>
<organism evidence="2 3">
    <name type="scientific">Rhodofomes roseus</name>
    <dbReference type="NCBI Taxonomy" id="34475"/>
    <lineage>
        <taxon>Eukaryota</taxon>
        <taxon>Fungi</taxon>
        <taxon>Dikarya</taxon>
        <taxon>Basidiomycota</taxon>
        <taxon>Agaricomycotina</taxon>
        <taxon>Agaricomycetes</taxon>
        <taxon>Polyporales</taxon>
        <taxon>Rhodofomes</taxon>
    </lineage>
</organism>
<comment type="caution">
    <text evidence="2">The sequence shown here is derived from an EMBL/GenBank/DDBJ whole genome shotgun (WGS) entry which is preliminary data.</text>
</comment>
<dbReference type="Proteomes" id="UP000298390">
    <property type="component" value="Unassembled WGS sequence"/>
</dbReference>
<protein>
    <submittedName>
        <fullName evidence="2">Uncharacterized protein</fullName>
    </submittedName>
</protein>
<evidence type="ECO:0000256" key="1">
    <source>
        <dbReference type="SAM" id="MobiDB-lite"/>
    </source>
</evidence>
<feature type="region of interest" description="Disordered" evidence="1">
    <location>
        <begin position="439"/>
        <end position="466"/>
    </location>
</feature>
<feature type="region of interest" description="Disordered" evidence="1">
    <location>
        <begin position="533"/>
        <end position="635"/>
    </location>
</feature>
<feature type="region of interest" description="Disordered" evidence="1">
    <location>
        <begin position="490"/>
        <end position="521"/>
    </location>
</feature>
<name>A0A4Y9YUS9_9APHY</name>
<dbReference type="AlphaFoldDB" id="A0A4Y9YUS9"/>
<feature type="compositionally biased region" description="Pro residues" evidence="1">
    <location>
        <begin position="544"/>
        <end position="554"/>
    </location>
</feature>
<proteinExistence type="predicted"/>
<feature type="region of interest" description="Disordered" evidence="1">
    <location>
        <begin position="269"/>
        <end position="304"/>
    </location>
</feature>
<gene>
    <name evidence="2" type="ORF">EVJ58_g1956</name>
</gene>
<evidence type="ECO:0000313" key="3">
    <source>
        <dbReference type="Proteomes" id="UP000298390"/>
    </source>
</evidence>
<feature type="compositionally biased region" description="Polar residues" evidence="1">
    <location>
        <begin position="565"/>
        <end position="589"/>
    </location>
</feature>
<accession>A0A4Y9YUS9</accession>